<dbReference type="Proteomes" id="UP000295164">
    <property type="component" value="Unassembled WGS sequence"/>
</dbReference>
<dbReference type="OrthoDB" id="9867342at2"/>
<gene>
    <name evidence="1" type="ORF">E0486_02115</name>
</gene>
<evidence type="ECO:0000313" key="2">
    <source>
        <dbReference type="Proteomes" id="UP000295164"/>
    </source>
</evidence>
<dbReference type="RefSeq" id="WP_131850489.1">
    <property type="nucleotide sequence ID" value="NZ_SKFH01000002.1"/>
</dbReference>
<reference evidence="1 2" key="1">
    <citation type="submission" date="2019-03" db="EMBL/GenBank/DDBJ databases">
        <authorList>
            <person name="Kim M.K.M."/>
        </authorList>
    </citation>
    <scope>NUCLEOTIDE SEQUENCE [LARGE SCALE GENOMIC DNA]</scope>
    <source>
        <strain evidence="1 2">17J68-15</strain>
    </source>
</reference>
<organism evidence="1 2">
    <name type="scientific">Flaviaesturariibacter aridisoli</name>
    <dbReference type="NCBI Taxonomy" id="2545761"/>
    <lineage>
        <taxon>Bacteria</taxon>
        <taxon>Pseudomonadati</taxon>
        <taxon>Bacteroidota</taxon>
        <taxon>Chitinophagia</taxon>
        <taxon>Chitinophagales</taxon>
        <taxon>Chitinophagaceae</taxon>
        <taxon>Flaviaestuariibacter</taxon>
    </lineage>
</organism>
<proteinExistence type="predicted"/>
<accession>A0A4R4E6C3</accession>
<dbReference type="EMBL" id="SKFH01000002">
    <property type="protein sequence ID" value="TCZ74443.1"/>
    <property type="molecule type" value="Genomic_DNA"/>
</dbReference>
<evidence type="ECO:0000313" key="1">
    <source>
        <dbReference type="EMBL" id="TCZ74443.1"/>
    </source>
</evidence>
<evidence type="ECO:0008006" key="3">
    <source>
        <dbReference type="Google" id="ProtNLM"/>
    </source>
</evidence>
<sequence length="125" mass="13635">MKLLATVLCALFLFGAGDPPAELLGKKWFFSFVRNEGRVLELPLKVAAEKRPWVLFGKDRSYQQTMDGVTEKGSWSYDEGSKKLTTRAKAKSGGDDVGVLTLLRVTADTLELVDPDGATLGLVSK</sequence>
<dbReference type="AlphaFoldDB" id="A0A4R4E6C3"/>
<comment type="caution">
    <text evidence="1">The sequence shown here is derived from an EMBL/GenBank/DDBJ whole genome shotgun (WGS) entry which is preliminary data.</text>
</comment>
<name>A0A4R4E6C3_9BACT</name>
<keyword evidence="2" id="KW-1185">Reference proteome</keyword>
<protein>
    <recommendedName>
        <fullName evidence="3">Lipocalin-like domain-containing protein</fullName>
    </recommendedName>
</protein>